<proteinExistence type="predicted"/>
<dbReference type="PROSITE" id="PS51286">
    <property type="entry name" value="RAP"/>
    <property type="match status" value="1"/>
</dbReference>
<sequence>MLTRGRAINFHRHCYYPIFFNIRYQCNLNIKKRNNNFLKNISNKNVINNMDCIHLIENMKYVNENNVNKNIILCYIERLKGVNDIWNVNKIYFIFKTLIKYNIYDMILLKKIENNIINININMVDDIKKDCYENIYIIRISYVLYAFYYFLNDNINLQVVEKLIYMLNKKIDYIIYHKDFFNEFILFHIRKYNEQNKDVSYKKYTPSNVLLEDIKVDINNVINNVSNISNKMLSNVHDNITQQPLIFQFDKNHSKDVCVRNINFYEIYLTLITLKKLGYNKNEELINKLKLLFYFNCINLNNKINENDMKYITLLFNLFYEDTDLYLLSIVKYVLLKKKKYISPQTDENKNVGSIHDMALIMLTYYNKKKKKGQNSKYEEEHNQKNMMQKKIRENDSVKDGCSIKNNIFEEKNYDIKNKNNIINIIDNISYLSEYEKKKFKYMLSYIKSKYDKNYDLKDIIYNNVLHLLYEKYEYNINIVEKDQINEEEQEEKEKKKKKYIYYENIIEDLQSLSELIKIYNSYLKYDIDILYYIYIKKYIEYCNIETIMNIFQAYIFVYNINNEINKNYNYIISSDEMQHMNENKKEKTRKKNDNINNNKNNISHVPINIHNNLTNLNNIVIQIISSKSLYRLYHMCNINQLSHILYYLYQINNIIENNIYEELYINKLYNHIKNIILIRLKYFLNNEQNNRNINKFNVHHKEEVTKSVHIQNNNLVTEKNVKRFSNDNRYYNNTSCNNIIYNKDDNFYNNARMYDILSYEQMRIPKNEKLEKKMNEEKNMYRFEYTNDIINSIILLFNIFSKKSDSKNISSMILKILKKSHYDERHYPCSTYINILNSFAKLRYRNISMIHILLLKIKENIDTLHFFEYTNLIISLSKLNIVDTYFNIKDNNLFNIYHKIKDNNKDDINNIFLNEYKDNEIDGLNYIKVINNLYDILKKIDEKLSYISFAPCYKMIHIISNVLNSYILLGFDKIHFKNINKMIECLHNYIFQYFNNNEIHKCDGSNEMYFMNKQEYIETKALINDDLNDSYQINNNNTNYFFHKNQFWYFSDKNDIIITKREGGEEENKDIEQKDQNKFEEKKEKKKKKKLYLPVQSLYQIYLFYIYFNIYVKNLFTSYIKKCSDEKKGVSKEHKEMIDIKNGYNNTINNIDNNISYNYSSFHTLYSPYMFEKKRKTNNQNIFDGSLHNILSESSIYLLNNIFFFVKYINNFLHKSCYKKYNFFFPFLNDYIKNEKKNEDLIEKVKACDVHYSHYNKNTTSSSFHRDVFITLRALDFKNMECEVPFLDGIYTIDIVIGSKICIEINGHNHYYYDKDMKRCYDKIEAQNIIKYYLLSKKYKLILVNYFEWVNLSTVEEKKEFLMKKIKSTNMF</sequence>
<reference evidence="2" key="1">
    <citation type="submission" date="2016-09" db="EMBL/GenBank/DDBJ databases">
        <authorList>
            <consortium name="Pathogen Informatics"/>
            <person name="Sun Q."/>
            <person name="Inoue M."/>
        </authorList>
    </citation>
    <scope>NUCLEOTIDE SEQUENCE</scope>
</reference>
<evidence type="ECO:0000259" key="1">
    <source>
        <dbReference type="PROSITE" id="PS51286"/>
    </source>
</evidence>
<dbReference type="Proteomes" id="UP000831156">
    <property type="component" value="Chromosome 6"/>
</dbReference>
<keyword evidence="3" id="KW-1185">Reference proteome</keyword>
<dbReference type="EMBL" id="LT969429">
    <property type="protein sequence ID" value="SOV12512.1"/>
    <property type="molecule type" value="Genomic_DNA"/>
</dbReference>
<feature type="domain" description="RAP" evidence="1">
    <location>
        <begin position="1302"/>
        <end position="1365"/>
    </location>
</feature>
<name>A0ABY1UK52_9APIC</name>
<gene>
    <name evidence="2" type="ORF">PGABG01_0627700</name>
</gene>
<organism evidence="2 3">
    <name type="scientific">Plasmodium gaboni</name>
    <dbReference type="NCBI Taxonomy" id="647221"/>
    <lineage>
        <taxon>Eukaryota</taxon>
        <taxon>Sar</taxon>
        <taxon>Alveolata</taxon>
        <taxon>Apicomplexa</taxon>
        <taxon>Aconoidasida</taxon>
        <taxon>Haemosporida</taxon>
        <taxon>Plasmodiidae</taxon>
        <taxon>Plasmodium</taxon>
        <taxon>Plasmodium (Laverania)</taxon>
    </lineage>
</organism>
<evidence type="ECO:0000313" key="3">
    <source>
        <dbReference type="Proteomes" id="UP000831156"/>
    </source>
</evidence>
<dbReference type="InterPro" id="IPR013584">
    <property type="entry name" value="RAP"/>
</dbReference>
<evidence type="ECO:0000313" key="2">
    <source>
        <dbReference type="EMBL" id="SOV12512.1"/>
    </source>
</evidence>
<protein>
    <submittedName>
        <fullName evidence="2">RAP protein, putative</fullName>
    </submittedName>
</protein>
<dbReference type="SMART" id="SM00952">
    <property type="entry name" value="RAP"/>
    <property type="match status" value="1"/>
</dbReference>
<accession>A0ABY1UK52</accession>